<protein>
    <submittedName>
        <fullName evidence="2">Uncharacterized protein</fullName>
    </submittedName>
</protein>
<evidence type="ECO:0000313" key="3">
    <source>
        <dbReference type="Proteomes" id="UP000095679"/>
    </source>
</evidence>
<name>A0A173XJ76_9FIRM</name>
<dbReference type="EMBL" id="CYZL01000001">
    <property type="protein sequence ID" value="CUN51694.1"/>
    <property type="molecule type" value="Genomic_DNA"/>
</dbReference>
<feature type="compositionally biased region" description="Acidic residues" evidence="1">
    <location>
        <begin position="441"/>
        <end position="465"/>
    </location>
</feature>
<accession>A0A173XJ76</accession>
<organism evidence="2 3">
    <name type="scientific">Anaerobutyricum hallii</name>
    <dbReference type="NCBI Taxonomy" id="39488"/>
    <lineage>
        <taxon>Bacteria</taxon>
        <taxon>Bacillati</taxon>
        <taxon>Bacillota</taxon>
        <taxon>Clostridia</taxon>
        <taxon>Lachnospirales</taxon>
        <taxon>Lachnospiraceae</taxon>
        <taxon>Anaerobutyricum</taxon>
    </lineage>
</organism>
<feature type="region of interest" description="Disordered" evidence="1">
    <location>
        <begin position="441"/>
        <end position="482"/>
    </location>
</feature>
<evidence type="ECO:0000256" key="1">
    <source>
        <dbReference type="SAM" id="MobiDB-lite"/>
    </source>
</evidence>
<dbReference type="AlphaFoldDB" id="A0A173XJ76"/>
<dbReference type="RefSeq" id="WP_055297827.1">
    <property type="nucleotide sequence ID" value="NZ_BLYK01000002.1"/>
</dbReference>
<proteinExistence type="predicted"/>
<sequence length="482" mass="56146">MANEETTLQFMMQVLDQYSSMAKNMSEAARQTINSFLDVIRDNTGARELKKYLNADKENSAAVYFCKKEHQEKLDKSLTEAGICHVSCKRADMNGNAMFLVADKDVQKVDILFNKFRAEINKGGLVSKEVLWDQADGDVLKLTGISAEELMLFDEKAKKAGINIAIQNKYDVLFDKKDAVKMQRVAASVAYDRCGKAGKILMQQAEYENKNSCRIGERVLQKEKRPFYIVDKDGGVAMCTENSLEYIKQEKRLMFKKAPMVQKKGQNMFNQDAEKEYRRLSQFVTTLNHPIDLTESEYKKYRNLDEVGKAAFLKEIDKKHGAVQLSQDDKKTLQAHEESRNIMEEKIYRQSSNEYEERSGSPRMGMFTEEEKWINASQLKETKIEKIEDGLLDRAVNEKDRYIFEKEYMNPKKEKYFHESMDGKIHSRVYEEIRTIVEEREDNTEEYDIEWEDDSREDDDLEYADAWDKNDNGIPDYAEDDR</sequence>
<gene>
    <name evidence="2" type="ORF">ERS852450_00142</name>
</gene>
<evidence type="ECO:0000313" key="2">
    <source>
        <dbReference type="EMBL" id="CUN51694.1"/>
    </source>
</evidence>
<reference evidence="2 3" key="1">
    <citation type="submission" date="2015-09" db="EMBL/GenBank/DDBJ databases">
        <authorList>
            <consortium name="Pathogen Informatics"/>
        </authorList>
    </citation>
    <scope>NUCLEOTIDE SEQUENCE [LARGE SCALE GENOMIC DNA]</scope>
    <source>
        <strain evidence="2 3">2789STDY5834835</strain>
    </source>
</reference>
<dbReference type="Proteomes" id="UP000095679">
    <property type="component" value="Unassembled WGS sequence"/>
</dbReference>